<name>A0A644WEL1_9ZZZZ</name>
<organism evidence="1">
    <name type="scientific">bioreactor metagenome</name>
    <dbReference type="NCBI Taxonomy" id="1076179"/>
    <lineage>
        <taxon>unclassified sequences</taxon>
        <taxon>metagenomes</taxon>
        <taxon>ecological metagenomes</taxon>
    </lineage>
</organism>
<accession>A0A644WEL1</accession>
<sequence>MRTVDFSRYCQTSSGDPGLIQKRTGHLIARMEELGETGLSVTGGMDPVLGIGRVAIKLPKPDAVTAVGLLANQWHIRIDPPAADGTLLLSVTISVSFEDIDYFQAAVMNLIWP</sequence>
<reference evidence="1" key="1">
    <citation type="submission" date="2019-08" db="EMBL/GenBank/DDBJ databases">
        <authorList>
            <person name="Kucharzyk K."/>
            <person name="Murdoch R.W."/>
            <person name="Higgins S."/>
            <person name="Loffler F."/>
        </authorList>
    </citation>
    <scope>NUCLEOTIDE SEQUENCE</scope>
</reference>
<dbReference type="AlphaFoldDB" id="A0A644WEL1"/>
<gene>
    <name evidence="1" type="ORF">SDC9_48274</name>
</gene>
<comment type="caution">
    <text evidence="1">The sequence shown here is derived from an EMBL/GenBank/DDBJ whole genome shotgun (WGS) entry which is preliminary data.</text>
</comment>
<proteinExistence type="predicted"/>
<protein>
    <submittedName>
        <fullName evidence="1">Uncharacterized protein</fullName>
    </submittedName>
</protein>
<evidence type="ECO:0000313" key="1">
    <source>
        <dbReference type="EMBL" id="MPM02029.1"/>
    </source>
</evidence>
<dbReference type="EMBL" id="VSSQ01000839">
    <property type="protein sequence ID" value="MPM02029.1"/>
    <property type="molecule type" value="Genomic_DNA"/>
</dbReference>